<feature type="transmembrane region" description="Helical" evidence="1">
    <location>
        <begin position="7"/>
        <end position="27"/>
    </location>
</feature>
<evidence type="ECO:0000313" key="2">
    <source>
        <dbReference type="EMBL" id="RFZ82158.1"/>
    </source>
</evidence>
<keyword evidence="1" id="KW-1133">Transmembrane helix</keyword>
<dbReference type="OrthoDB" id="676528at2"/>
<accession>A0A3E2NMF4</accession>
<dbReference type="AlphaFoldDB" id="A0A3E2NMF4"/>
<dbReference type="RefSeq" id="WP_117384182.1">
    <property type="nucleotide sequence ID" value="NZ_QWDE01000003.1"/>
</dbReference>
<keyword evidence="1" id="KW-0812">Transmembrane</keyword>
<dbReference type="Proteomes" id="UP000260823">
    <property type="component" value="Unassembled WGS sequence"/>
</dbReference>
<keyword evidence="3" id="KW-1185">Reference proteome</keyword>
<evidence type="ECO:0000313" key="3">
    <source>
        <dbReference type="Proteomes" id="UP000260823"/>
    </source>
</evidence>
<reference evidence="2 3" key="1">
    <citation type="submission" date="2018-08" db="EMBL/GenBank/DDBJ databases">
        <title>Mucilaginibacter terrae sp. nov., isolated from manganese diggings.</title>
        <authorList>
            <person name="Huang Y."/>
            <person name="Zhou Z."/>
        </authorList>
    </citation>
    <scope>NUCLEOTIDE SEQUENCE [LARGE SCALE GENOMIC DNA]</scope>
    <source>
        <strain evidence="2 3">ZH6</strain>
    </source>
</reference>
<dbReference type="EMBL" id="QWDE01000003">
    <property type="protein sequence ID" value="RFZ82158.1"/>
    <property type="molecule type" value="Genomic_DNA"/>
</dbReference>
<comment type="caution">
    <text evidence="2">The sequence shown here is derived from an EMBL/GenBank/DDBJ whole genome shotgun (WGS) entry which is preliminary data.</text>
</comment>
<proteinExistence type="predicted"/>
<organism evidence="2 3">
    <name type="scientific">Mucilaginibacter terrenus</name>
    <dbReference type="NCBI Taxonomy" id="2482727"/>
    <lineage>
        <taxon>Bacteria</taxon>
        <taxon>Pseudomonadati</taxon>
        <taxon>Bacteroidota</taxon>
        <taxon>Sphingobacteriia</taxon>
        <taxon>Sphingobacteriales</taxon>
        <taxon>Sphingobacteriaceae</taxon>
        <taxon>Mucilaginibacter</taxon>
    </lineage>
</organism>
<protein>
    <submittedName>
        <fullName evidence="2">Uncharacterized protein</fullName>
    </submittedName>
</protein>
<name>A0A3E2NMF4_9SPHI</name>
<feature type="transmembrane region" description="Helical" evidence="1">
    <location>
        <begin position="76"/>
        <end position="96"/>
    </location>
</feature>
<feature type="transmembrane region" description="Helical" evidence="1">
    <location>
        <begin position="47"/>
        <end position="64"/>
    </location>
</feature>
<sequence length="101" mass="11340">MKASQIAAKAVVRVFFALILLALVMFINGDRTKLQHIYLAPKHLYTLVAPLLLIIGFITLLVLCSVKKYTKPDLNWLLVVNTVVLLVYLGTLFFAVQKLLV</sequence>
<evidence type="ECO:0000256" key="1">
    <source>
        <dbReference type="SAM" id="Phobius"/>
    </source>
</evidence>
<keyword evidence="1" id="KW-0472">Membrane</keyword>
<gene>
    <name evidence="2" type="ORF">DYU05_16185</name>
</gene>